<accession>A0A5C2SLR7</accession>
<gene>
    <name evidence="2" type="ORF">L227DRAFT_650307</name>
</gene>
<dbReference type="OrthoDB" id="10541640at2759"/>
<dbReference type="EMBL" id="ML122254">
    <property type="protein sequence ID" value="RPD64079.1"/>
    <property type="molecule type" value="Genomic_DNA"/>
</dbReference>
<sequence length="226" mass="24713">MARRGRAGCSLRAPGDPRWSCSMALFPSAHDVLSRPAGATYSFWRPSRNHLRSSCLLSRLPQTCDFASPPALPGPATIMEIPVPRYAPSRHIQQPPTSFSPPRPSPRLPEHGCWPGTPSRVRIRVHTHLSKLSSSVFSPCAAPELSAMSVPLATVDQVLEAVRVHRHRHLYLRNLCTFDMSGNTPHPVGQSSHDRAIQSQASCFGLSGLVLERNANQNALGLQAPR</sequence>
<evidence type="ECO:0000313" key="3">
    <source>
        <dbReference type="Proteomes" id="UP000313359"/>
    </source>
</evidence>
<feature type="region of interest" description="Disordered" evidence="1">
    <location>
        <begin position="89"/>
        <end position="115"/>
    </location>
</feature>
<evidence type="ECO:0000313" key="2">
    <source>
        <dbReference type="EMBL" id="RPD64079.1"/>
    </source>
</evidence>
<reference evidence="2" key="1">
    <citation type="journal article" date="2018" name="Genome Biol. Evol.">
        <title>Genomics and development of Lentinus tigrinus, a white-rot wood-decaying mushroom with dimorphic fruiting bodies.</title>
        <authorList>
            <person name="Wu B."/>
            <person name="Xu Z."/>
            <person name="Knudson A."/>
            <person name="Carlson A."/>
            <person name="Chen N."/>
            <person name="Kovaka S."/>
            <person name="LaButti K."/>
            <person name="Lipzen A."/>
            <person name="Pennachio C."/>
            <person name="Riley R."/>
            <person name="Schakwitz W."/>
            <person name="Umezawa K."/>
            <person name="Ohm R.A."/>
            <person name="Grigoriev I.V."/>
            <person name="Nagy L.G."/>
            <person name="Gibbons J."/>
            <person name="Hibbett D."/>
        </authorList>
    </citation>
    <scope>NUCLEOTIDE SEQUENCE [LARGE SCALE GENOMIC DNA]</scope>
    <source>
        <strain evidence="2">ALCF2SS1-6</strain>
    </source>
</reference>
<protein>
    <submittedName>
        <fullName evidence="2">Uncharacterized protein</fullName>
    </submittedName>
</protein>
<organism evidence="2 3">
    <name type="scientific">Lentinus tigrinus ALCF2SS1-6</name>
    <dbReference type="NCBI Taxonomy" id="1328759"/>
    <lineage>
        <taxon>Eukaryota</taxon>
        <taxon>Fungi</taxon>
        <taxon>Dikarya</taxon>
        <taxon>Basidiomycota</taxon>
        <taxon>Agaricomycotina</taxon>
        <taxon>Agaricomycetes</taxon>
        <taxon>Polyporales</taxon>
        <taxon>Polyporaceae</taxon>
        <taxon>Lentinus</taxon>
    </lineage>
</organism>
<feature type="compositionally biased region" description="Pro residues" evidence="1">
    <location>
        <begin position="98"/>
        <end position="107"/>
    </location>
</feature>
<name>A0A5C2SLR7_9APHY</name>
<keyword evidence="3" id="KW-1185">Reference proteome</keyword>
<dbReference type="Proteomes" id="UP000313359">
    <property type="component" value="Unassembled WGS sequence"/>
</dbReference>
<proteinExistence type="predicted"/>
<evidence type="ECO:0000256" key="1">
    <source>
        <dbReference type="SAM" id="MobiDB-lite"/>
    </source>
</evidence>
<dbReference type="AlphaFoldDB" id="A0A5C2SLR7"/>